<dbReference type="InterPro" id="IPR000792">
    <property type="entry name" value="Tscrpt_reg_LuxR_C"/>
</dbReference>
<keyword evidence="1" id="KW-0805">Transcription regulation</keyword>
<dbReference type="CDD" id="cd00156">
    <property type="entry name" value="REC"/>
    <property type="match status" value="1"/>
</dbReference>
<dbReference type="SMART" id="SM00421">
    <property type="entry name" value="HTH_LUXR"/>
    <property type="match status" value="1"/>
</dbReference>
<protein>
    <submittedName>
        <fullName evidence="7">Response regulator transcription factor</fullName>
    </submittedName>
</protein>
<sequence length="235" mass="25347">MNPSLPGSPESMLPGPLLVVEDEKLMQVRLRAVLLTLGYTDDMLSFAGSIAEANALLNEQPFAFVLVDVGLPDGNGIDLIRSLHERDAALPVLVISAWSTEQVIVTALRAGATGYVLKERDDIEISLSIRSALRGGAPIDPFVARRILELVSLDTPRAVAGEEKVSRSGAAPTLTAREIEILTLVSKGLTNREIAELLCLSKLTVECHIKNIYKKLAVSSRTQAVFEARAHGFLP</sequence>
<evidence type="ECO:0000256" key="3">
    <source>
        <dbReference type="ARBA" id="ARBA00023163"/>
    </source>
</evidence>
<feature type="domain" description="HTH luxR-type" evidence="5">
    <location>
        <begin position="167"/>
        <end position="232"/>
    </location>
</feature>
<evidence type="ECO:0000313" key="8">
    <source>
        <dbReference type="Proteomes" id="UP000298656"/>
    </source>
</evidence>
<dbReference type="InterPro" id="IPR011006">
    <property type="entry name" value="CheY-like_superfamily"/>
</dbReference>
<dbReference type="EMBL" id="CP040078">
    <property type="protein sequence ID" value="QCP52949.1"/>
    <property type="molecule type" value="Genomic_DNA"/>
</dbReference>
<dbReference type="GO" id="GO:0006355">
    <property type="term" value="P:regulation of DNA-templated transcription"/>
    <property type="evidence" value="ECO:0007669"/>
    <property type="project" value="InterPro"/>
</dbReference>
<accession>A0A4P8J382</accession>
<dbReference type="SUPFAM" id="SSF46894">
    <property type="entry name" value="C-terminal effector domain of the bipartite response regulators"/>
    <property type="match status" value="1"/>
</dbReference>
<dbReference type="InterPro" id="IPR039420">
    <property type="entry name" value="WalR-like"/>
</dbReference>
<evidence type="ECO:0000256" key="2">
    <source>
        <dbReference type="ARBA" id="ARBA00023125"/>
    </source>
</evidence>
<feature type="modified residue" description="4-aspartylphosphate" evidence="4">
    <location>
        <position position="68"/>
    </location>
</feature>
<dbReference type="PROSITE" id="PS50043">
    <property type="entry name" value="HTH_LUXR_2"/>
    <property type="match status" value="1"/>
</dbReference>
<feature type="domain" description="Response regulatory" evidence="6">
    <location>
        <begin position="16"/>
        <end position="133"/>
    </location>
</feature>
<dbReference type="CDD" id="cd06170">
    <property type="entry name" value="LuxR_C_like"/>
    <property type="match status" value="1"/>
</dbReference>
<keyword evidence="4" id="KW-0597">Phosphoprotein</keyword>
<keyword evidence="2" id="KW-0238">DNA-binding</keyword>
<dbReference type="PROSITE" id="PS50110">
    <property type="entry name" value="RESPONSE_REGULATORY"/>
    <property type="match status" value="1"/>
</dbReference>
<dbReference type="PANTHER" id="PTHR43214">
    <property type="entry name" value="TWO-COMPONENT RESPONSE REGULATOR"/>
    <property type="match status" value="1"/>
</dbReference>
<dbReference type="PROSITE" id="PS00622">
    <property type="entry name" value="HTH_LUXR_1"/>
    <property type="match status" value="1"/>
</dbReference>
<dbReference type="InterPro" id="IPR001789">
    <property type="entry name" value="Sig_transdc_resp-reg_receiver"/>
</dbReference>
<keyword evidence="3" id="KW-0804">Transcription</keyword>
<dbReference type="RefSeq" id="WP_137335720.1">
    <property type="nucleotide sequence ID" value="NZ_CP040078.1"/>
</dbReference>
<dbReference type="Gene3D" id="1.10.10.10">
    <property type="entry name" value="Winged helix-like DNA-binding domain superfamily/Winged helix DNA-binding domain"/>
    <property type="match status" value="1"/>
</dbReference>
<dbReference type="OrthoDB" id="3623000at2"/>
<dbReference type="SUPFAM" id="SSF52172">
    <property type="entry name" value="CheY-like"/>
    <property type="match status" value="1"/>
</dbReference>
<organism evidence="7 8">
    <name type="scientific">Trinickia violacea</name>
    <dbReference type="NCBI Taxonomy" id="2571746"/>
    <lineage>
        <taxon>Bacteria</taxon>
        <taxon>Pseudomonadati</taxon>
        <taxon>Pseudomonadota</taxon>
        <taxon>Betaproteobacteria</taxon>
        <taxon>Burkholderiales</taxon>
        <taxon>Burkholderiaceae</taxon>
        <taxon>Trinickia</taxon>
    </lineage>
</organism>
<dbReference type="GO" id="GO:0003677">
    <property type="term" value="F:DNA binding"/>
    <property type="evidence" value="ECO:0007669"/>
    <property type="project" value="UniProtKB-KW"/>
</dbReference>
<dbReference type="Proteomes" id="UP000298656">
    <property type="component" value="Chromosome 2"/>
</dbReference>
<dbReference type="KEGG" id="tvl:FAZ95_27990"/>
<evidence type="ECO:0000256" key="4">
    <source>
        <dbReference type="PROSITE-ProRule" id="PRU00169"/>
    </source>
</evidence>
<dbReference type="AlphaFoldDB" id="A0A4P8J382"/>
<dbReference type="InterPro" id="IPR036388">
    <property type="entry name" value="WH-like_DNA-bd_sf"/>
</dbReference>
<gene>
    <name evidence="7" type="ORF">FAZ95_27990</name>
</gene>
<evidence type="ECO:0000313" key="7">
    <source>
        <dbReference type="EMBL" id="QCP52949.1"/>
    </source>
</evidence>
<dbReference type="InterPro" id="IPR016032">
    <property type="entry name" value="Sig_transdc_resp-reg_C-effctor"/>
</dbReference>
<keyword evidence="8" id="KW-1185">Reference proteome</keyword>
<dbReference type="GO" id="GO:0000160">
    <property type="term" value="P:phosphorelay signal transduction system"/>
    <property type="evidence" value="ECO:0007669"/>
    <property type="project" value="InterPro"/>
</dbReference>
<dbReference type="Pfam" id="PF00196">
    <property type="entry name" value="GerE"/>
    <property type="match status" value="1"/>
</dbReference>
<dbReference type="SMART" id="SM00448">
    <property type="entry name" value="REC"/>
    <property type="match status" value="1"/>
</dbReference>
<dbReference type="PANTHER" id="PTHR43214:SF41">
    <property type="entry name" value="NITRATE_NITRITE RESPONSE REGULATOR PROTEIN NARP"/>
    <property type="match status" value="1"/>
</dbReference>
<evidence type="ECO:0000259" key="5">
    <source>
        <dbReference type="PROSITE" id="PS50043"/>
    </source>
</evidence>
<dbReference type="PRINTS" id="PR00038">
    <property type="entry name" value="HTHLUXR"/>
</dbReference>
<dbReference type="Pfam" id="PF00072">
    <property type="entry name" value="Response_reg"/>
    <property type="match status" value="1"/>
</dbReference>
<name>A0A4P8J382_9BURK</name>
<reference evidence="7 8" key="1">
    <citation type="submission" date="2019-05" db="EMBL/GenBank/DDBJ databases">
        <title>Burkholderia sp. DHOD12, isolated from subtropical forest soil.</title>
        <authorList>
            <person name="Gao Z.-H."/>
            <person name="Qiu L.-H."/>
        </authorList>
    </citation>
    <scope>NUCLEOTIDE SEQUENCE [LARGE SCALE GENOMIC DNA]</scope>
    <source>
        <strain evidence="7 8">DHOD12</strain>
    </source>
</reference>
<evidence type="ECO:0000256" key="1">
    <source>
        <dbReference type="ARBA" id="ARBA00023015"/>
    </source>
</evidence>
<evidence type="ECO:0000259" key="6">
    <source>
        <dbReference type="PROSITE" id="PS50110"/>
    </source>
</evidence>
<dbReference type="Gene3D" id="3.40.50.2300">
    <property type="match status" value="1"/>
</dbReference>
<proteinExistence type="predicted"/>